<protein>
    <submittedName>
        <fullName evidence="2">Lipocalin-like domain-containing protein</fullName>
    </submittedName>
</protein>
<dbReference type="EMBL" id="BAAAFD010000007">
    <property type="protein sequence ID" value="GAA0857930.1"/>
    <property type="molecule type" value="Genomic_DNA"/>
</dbReference>
<dbReference type="Gene3D" id="2.40.370.10">
    <property type="entry name" value="AttH-like domain"/>
    <property type="match status" value="2"/>
</dbReference>
<dbReference type="Pfam" id="PF17186">
    <property type="entry name" value="Lipocalin_9"/>
    <property type="match status" value="1"/>
</dbReference>
<reference evidence="3" key="1">
    <citation type="journal article" date="2019" name="Int. J. Syst. Evol. Microbiol.">
        <title>The Global Catalogue of Microorganisms (GCM) 10K type strain sequencing project: providing services to taxonomists for standard genome sequencing and annotation.</title>
        <authorList>
            <consortium name="The Broad Institute Genomics Platform"/>
            <consortium name="The Broad Institute Genome Sequencing Center for Infectious Disease"/>
            <person name="Wu L."/>
            <person name="Ma J."/>
        </authorList>
    </citation>
    <scope>NUCLEOTIDE SEQUENCE [LARGE SCALE GENOMIC DNA]</scope>
    <source>
        <strain evidence="3">JCM 15896</strain>
    </source>
</reference>
<name>A0ABP3WWU3_9ALTE</name>
<dbReference type="PANTHER" id="PTHR38591">
    <property type="entry name" value="HYDROLASE"/>
    <property type="match status" value="1"/>
</dbReference>
<dbReference type="InterPro" id="IPR010791">
    <property type="entry name" value="AttH_dom"/>
</dbReference>
<accession>A0ABP3WWU3</accession>
<evidence type="ECO:0000259" key="1">
    <source>
        <dbReference type="Pfam" id="PF07143"/>
    </source>
</evidence>
<evidence type="ECO:0000313" key="2">
    <source>
        <dbReference type="EMBL" id="GAA0857930.1"/>
    </source>
</evidence>
<sequence length="333" mass="37573">MFNGALNAGEQSLQVSPGQAINLPLDHQAHPQYAVEWWYLTANLFDQDGNQYPIQWTLFRFRSNDNKNAWHDGNQYMAHAKLMSSQETWFAERFARGGVGNVAAEFDDSGNNFSAYIDDWRWQAKGEDLLPAMLWFNLTDNVSVDLSLHSKQPYVLHGTHGYSIKQASSEHASMYYSQPFIQLNGTLTLPNNVVEVSGQGWFDHEWSARLSDPSTNGWDWFSLHLDDGNKLMIFRVRHPSSSEDWFGSYMTATGDITALKAQDITAKVKKTTLIADKDLPLHWTISVPRFGIALEVTPFKPDQYTDASFSYYEGAVAVHGSHAGVGFIELTGY</sequence>
<keyword evidence="3" id="KW-1185">Reference proteome</keyword>
<dbReference type="InterPro" id="IPR023374">
    <property type="entry name" value="AttH-like_dom_sf"/>
</dbReference>
<organism evidence="2 3">
    <name type="scientific">Aliiglaciecola litoralis</name>
    <dbReference type="NCBI Taxonomy" id="582857"/>
    <lineage>
        <taxon>Bacteria</taxon>
        <taxon>Pseudomonadati</taxon>
        <taxon>Pseudomonadota</taxon>
        <taxon>Gammaproteobacteria</taxon>
        <taxon>Alteromonadales</taxon>
        <taxon>Alteromonadaceae</taxon>
        <taxon>Aliiglaciecola</taxon>
    </lineage>
</organism>
<dbReference type="Proteomes" id="UP001500359">
    <property type="component" value="Unassembled WGS sequence"/>
</dbReference>
<dbReference type="Pfam" id="PF07143">
    <property type="entry name" value="CrtC"/>
    <property type="match status" value="1"/>
</dbReference>
<feature type="domain" description="AttH" evidence="1">
    <location>
        <begin position="35"/>
        <end position="207"/>
    </location>
</feature>
<proteinExistence type="predicted"/>
<dbReference type="SUPFAM" id="SSF159245">
    <property type="entry name" value="AttH-like"/>
    <property type="match status" value="1"/>
</dbReference>
<gene>
    <name evidence="2" type="ORF">GCM10009114_25610</name>
</gene>
<dbReference type="PANTHER" id="PTHR38591:SF1">
    <property type="entry name" value="BLL1000 PROTEIN"/>
    <property type="match status" value="1"/>
</dbReference>
<evidence type="ECO:0000313" key="3">
    <source>
        <dbReference type="Proteomes" id="UP001500359"/>
    </source>
</evidence>
<comment type="caution">
    <text evidence="2">The sequence shown here is derived from an EMBL/GenBank/DDBJ whole genome shotgun (WGS) entry which is preliminary data.</text>
</comment>